<evidence type="ECO:0000259" key="10">
    <source>
        <dbReference type="PROSITE" id="PS50862"/>
    </source>
</evidence>
<dbReference type="EMBL" id="AMCK01000009">
    <property type="protein sequence ID" value="EKB45146.1"/>
    <property type="molecule type" value="Genomic_DNA"/>
</dbReference>
<dbReference type="SUPFAM" id="SSF55681">
    <property type="entry name" value="Class II aaRS and biotin synthetases"/>
    <property type="match status" value="1"/>
</dbReference>
<protein>
    <recommendedName>
        <fullName evidence="8">Histidine--tRNA ligase</fullName>
        <ecNumber evidence="8">6.1.1.21</ecNumber>
    </recommendedName>
    <alternativeName>
        <fullName evidence="8">Histidyl-tRNA synthetase</fullName>
        <shortName evidence="8">HisRS</shortName>
    </alternativeName>
</protein>
<dbReference type="InterPro" id="IPR004154">
    <property type="entry name" value="Anticodon-bd"/>
</dbReference>
<comment type="caution">
    <text evidence="11">The sequence shown here is derived from an EMBL/GenBank/DDBJ whole genome shotgun (WGS) entry which is preliminary data.</text>
</comment>
<keyword evidence="12" id="KW-1185">Reference proteome</keyword>
<keyword evidence="6 8" id="KW-0030">Aminoacyl-tRNA synthetase</keyword>
<evidence type="ECO:0000256" key="9">
    <source>
        <dbReference type="PIRSR" id="PIRSR001549-1"/>
    </source>
</evidence>
<keyword evidence="3 8" id="KW-0547">Nucleotide-binding</keyword>
<dbReference type="GO" id="GO:0005737">
    <property type="term" value="C:cytoplasm"/>
    <property type="evidence" value="ECO:0007669"/>
    <property type="project" value="UniProtKB-SubCell"/>
</dbReference>
<dbReference type="PIRSF" id="PIRSF001549">
    <property type="entry name" value="His-tRNA_synth"/>
    <property type="match status" value="1"/>
</dbReference>
<gene>
    <name evidence="11" type="primary">hisS_1</name>
    <name evidence="8" type="synonym">hisS</name>
    <name evidence="11" type="ORF">B857_02025</name>
</gene>
<dbReference type="Pfam" id="PF13393">
    <property type="entry name" value="tRNA-synt_His"/>
    <property type="match status" value="1"/>
</dbReference>
<dbReference type="GO" id="GO:0006427">
    <property type="term" value="P:histidyl-tRNA aminoacylation"/>
    <property type="evidence" value="ECO:0007669"/>
    <property type="project" value="UniProtKB-UniRule"/>
</dbReference>
<keyword evidence="8 11" id="KW-0436">Ligase</keyword>
<comment type="subcellular location">
    <subcellularLocation>
        <location evidence="8">Cytoplasm</location>
    </subcellularLocation>
</comment>
<keyword evidence="4 8" id="KW-0067">ATP-binding</keyword>
<evidence type="ECO:0000256" key="3">
    <source>
        <dbReference type="ARBA" id="ARBA00022741"/>
    </source>
</evidence>
<dbReference type="GO" id="GO:0140096">
    <property type="term" value="F:catalytic activity, acting on a protein"/>
    <property type="evidence" value="ECO:0007669"/>
    <property type="project" value="UniProtKB-ARBA"/>
</dbReference>
<dbReference type="PROSITE" id="PS50862">
    <property type="entry name" value="AA_TRNA_LIGASE_II"/>
    <property type="match status" value="1"/>
</dbReference>
<comment type="catalytic activity">
    <reaction evidence="7 8">
        <text>tRNA(His) + L-histidine + ATP = L-histidyl-tRNA(His) + AMP + diphosphate + H(+)</text>
        <dbReference type="Rhea" id="RHEA:17313"/>
        <dbReference type="Rhea" id="RHEA-COMP:9665"/>
        <dbReference type="Rhea" id="RHEA-COMP:9689"/>
        <dbReference type="ChEBI" id="CHEBI:15378"/>
        <dbReference type="ChEBI" id="CHEBI:30616"/>
        <dbReference type="ChEBI" id="CHEBI:33019"/>
        <dbReference type="ChEBI" id="CHEBI:57595"/>
        <dbReference type="ChEBI" id="CHEBI:78442"/>
        <dbReference type="ChEBI" id="CHEBI:78527"/>
        <dbReference type="ChEBI" id="CHEBI:456215"/>
        <dbReference type="EC" id="6.1.1.21"/>
    </reaction>
</comment>
<evidence type="ECO:0000256" key="5">
    <source>
        <dbReference type="ARBA" id="ARBA00022917"/>
    </source>
</evidence>
<dbReference type="InterPro" id="IPR036621">
    <property type="entry name" value="Anticodon-bd_dom_sf"/>
</dbReference>
<dbReference type="PANTHER" id="PTHR11476:SF7">
    <property type="entry name" value="HISTIDINE--TRNA LIGASE"/>
    <property type="match status" value="1"/>
</dbReference>
<feature type="binding site" evidence="9">
    <location>
        <begin position="83"/>
        <end position="85"/>
    </location>
    <ligand>
        <name>L-histidine</name>
        <dbReference type="ChEBI" id="CHEBI:57595"/>
    </ligand>
</feature>
<dbReference type="CDD" id="cd00773">
    <property type="entry name" value="HisRS-like_core"/>
    <property type="match status" value="1"/>
</dbReference>
<feature type="binding site" evidence="9">
    <location>
        <position position="130"/>
    </location>
    <ligand>
        <name>L-histidine</name>
        <dbReference type="ChEBI" id="CHEBI:57595"/>
    </ligand>
</feature>
<dbReference type="HAMAP" id="MF_00127">
    <property type="entry name" value="His_tRNA_synth"/>
    <property type="match status" value="1"/>
</dbReference>
<comment type="subunit">
    <text evidence="8">Homodimer.</text>
</comment>
<evidence type="ECO:0000256" key="4">
    <source>
        <dbReference type="ARBA" id="ARBA00022840"/>
    </source>
</evidence>
<organism evidence="11 12">
    <name type="scientific">Solibacillus isronensis B3W22</name>
    <dbReference type="NCBI Taxonomy" id="1224748"/>
    <lineage>
        <taxon>Bacteria</taxon>
        <taxon>Bacillati</taxon>
        <taxon>Bacillota</taxon>
        <taxon>Bacilli</taxon>
        <taxon>Bacillales</taxon>
        <taxon>Caryophanaceae</taxon>
        <taxon>Solibacillus</taxon>
    </lineage>
</organism>
<dbReference type="Gene3D" id="3.40.50.800">
    <property type="entry name" value="Anticodon-binding domain"/>
    <property type="match status" value="1"/>
</dbReference>
<reference evidence="11 12" key="1">
    <citation type="journal article" date="2012" name="J. Bacteriol.">
        <title>Draft Genome Sequence of Bacillus isronensis Strain B3W22, Isolated from the Upper Atmosphere.</title>
        <authorList>
            <person name="Shivaji S."/>
            <person name="Ara S."/>
            <person name="Singh S.K."/>
            <person name="Bandi S."/>
            <person name="Singh A."/>
            <person name="Pinnaka A.K."/>
        </authorList>
    </citation>
    <scope>NUCLEOTIDE SEQUENCE [LARGE SCALE GENOMIC DNA]</scope>
    <source>
        <strain evidence="11 12">B3W22</strain>
    </source>
</reference>
<proteinExistence type="inferred from homology"/>
<feature type="binding site" evidence="9">
    <location>
        <position position="271"/>
    </location>
    <ligand>
        <name>L-histidine</name>
        <dbReference type="ChEBI" id="CHEBI:57595"/>
    </ligand>
</feature>
<dbReference type="NCBIfam" id="NF009085">
    <property type="entry name" value="PRK12420.1"/>
    <property type="match status" value="1"/>
</dbReference>
<dbReference type="PATRIC" id="fig|1224748.3.peg.2003"/>
<evidence type="ECO:0000256" key="7">
    <source>
        <dbReference type="ARBA" id="ARBA00047639"/>
    </source>
</evidence>
<dbReference type="AlphaFoldDB" id="K1KRM2"/>
<dbReference type="RefSeq" id="WP_008406069.1">
    <property type="nucleotide sequence ID" value="NZ_AMCK01000009.1"/>
</dbReference>
<dbReference type="GO" id="GO:0016740">
    <property type="term" value="F:transferase activity"/>
    <property type="evidence" value="ECO:0007669"/>
    <property type="project" value="UniProtKB-ARBA"/>
</dbReference>
<dbReference type="Pfam" id="PF03129">
    <property type="entry name" value="HGTP_anticodon"/>
    <property type="match status" value="1"/>
</dbReference>
<dbReference type="InterPro" id="IPR041715">
    <property type="entry name" value="HisRS-like_core"/>
</dbReference>
<feature type="binding site" evidence="9">
    <location>
        <position position="112"/>
    </location>
    <ligand>
        <name>L-histidine</name>
        <dbReference type="ChEBI" id="CHEBI:57595"/>
    </ligand>
</feature>
<accession>K1KRM2</accession>
<dbReference type="InterPro" id="IPR045864">
    <property type="entry name" value="aa-tRNA-synth_II/BPL/LPL"/>
</dbReference>
<evidence type="ECO:0000256" key="6">
    <source>
        <dbReference type="ARBA" id="ARBA00023146"/>
    </source>
</evidence>
<evidence type="ECO:0000256" key="1">
    <source>
        <dbReference type="ARBA" id="ARBA00008226"/>
    </source>
</evidence>
<dbReference type="GO" id="GO:0005524">
    <property type="term" value="F:ATP binding"/>
    <property type="evidence" value="ECO:0007669"/>
    <property type="project" value="UniProtKB-UniRule"/>
</dbReference>
<comment type="similarity">
    <text evidence="1 8">Belongs to the class-II aminoacyl-tRNA synthetase family.</text>
</comment>
<name>K1KRM2_9BACL</name>
<dbReference type="InterPro" id="IPR006195">
    <property type="entry name" value="aa-tRNA-synth_II"/>
</dbReference>
<dbReference type="GO" id="GO:0004821">
    <property type="term" value="F:histidine-tRNA ligase activity"/>
    <property type="evidence" value="ECO:0007669"/>
    <property type="project" value="UniProtKB-UniRule"/>
</dbReference>
<dbReference type="Gene3D" id="3.30.930.10">
    <property type="entry name" value="Bira Bifunctional Protein, Domain 2"/>
    <property type="match status" value="1"/>
</dbReference>
<feature type="binding site" evidence="9">
    <location>
        <position position="126"/>
    </location>
    <ligand>
        <name>L-histidine</name>
        <dbReference type="ChEBI" id="CHEBI:57595"/>
    </ligand>
</feature>
<keyword evidence="5 8" id="KW-0648">Protein biosynthesis</keyword>
<evidence type="ECO:0000313" key="12">
    <source>
        <dbReference type="Proteomes" id="UP000004738"/>
    </source>
</evidence>
<dbReference type="Proteomes" id="UP000004738">
    <property type="component" value="Unassembled WGS sequence"/>
</dbReference>
<dbReference type="PANTHER" id="PTHR11476">
    <property type="entry name" value="HISTIDYL-TRNA SYNTHETASE"/>
    <property type="match status" value="1"/>
</dbReference>
<sequence length="422" mass="48496">MKKMDYQNVKGTQDYLPAQEVVRRNIRHTLEDTFILYGCKPLETPILNYTKLMASKYAGGAEILKEMYTLTDRGERDLALRYDLTIPFAKVIAMNPQLSMPFKRYEIGKVFRDGPIKAGRFREFTQCDVDVVGIESQSAEAELMMMTIDAFNKLNIEMLIQFNNRKLLAGLLQYFKVPQLKINSVILILDKMEKIDQVTLLKELEEQNLSPTTIELIKHFLNANPTIAYFEKYREENELIKQGYEELIELQDYLQVLNVGESCVFNPFLARGLEIYTGTIYELFLKDGVIKSSIGGGGRYDNAIGGLIGSEEKFSTVGISFGLDVIYTAMEQRENSADQALVDIFIIPLNTEKEALRLAWQLRQQGNRVEVELSGKKLRKAMEKANRENIRKVIILGENEIHTKRYEMKDMQTGEVEQFEIL</sequence>
<dbReference type="InterPro" id="IPR015807">
    <property type="entry name" value="His-tRNA-ligase"/>
</dbReference>
<dbReference type="EC" id="6.1.1.21" evidence="8"/>
<dbReference type="InterPro" id="IPR004516">
    <property type="entry name" value="HisRS/HisZ"/>
</dbReference>
<feature type="domain" description="Aminoacyl-transfer RNA synthetases class-II family profile" evidence="10">
    <location>
        <begin position="1"/>
        <end position="422"/>
    </location>
</feature>
<evidence type="ECO:0000313" key="11">
    <source>
        <dbReference type="EMBL" id="EKB45146.1"/>
    </source>
</evidence>
<dbReference type="NCBIfam" id="TIGR00442">
    <property type="entry name" value="hisS"/>
    <property type="match status" value="1"/>
</dbReference>
<keyword evidence="2 8" id="KW-0963">Cytoplasm</keyword>
<evidence type="ECO:0000256" key="8">
    <source>
        <dbReference type="HAMAP-Rule" id="MF_00127"/>
    </source>
</evidence>
<dbReference type="SUPFAM" id="SSF52954">
    <property type="entry name" value="Class II aaRS ABD-related"/>
    <property type="match status" value="1"/>
</dbReference>
<evidence type="ECO:0000256" key="2">
    <source>
        <dbReference type="ARBA" id="ARBA00022490"/>
    </source>
</evidence>